<dbReference type="Proteomes" id="UP001176521">
    <property type="component" value="Unassembled WGS sequence"/>
</dbReference>
<reference evidence="2" key="1">
    <citation type="journal article" date="2023" name="PhytoFront">
        <title>Draft Genome Resources of Seven Strains of Tilletia horrida, Causal Agent of Kernel Smut of Rice.</title>
        <authorList>
            <person name="Khanal S."/>
            <person name="Antony Babu S."/>
            <person name="Zhou X.G."/>
        </authorList>
    </citation>
    <scope>NUCLEOTIDE SEQUENCE</scope>
    <source>
        <strain evidence="2">TX3</strain>
    </source>
</reference>
<proteinExistence type="predicted"/>
<gene>
    <name evidence="2" type="ORF">OC842_000949</name>
</gene>
<keyword evidence="3" id="KW-1185">Reference proteome</keyword>
<name>A0AAN6GKX5_9BASI</name>
<feature type="region of interest" description="Disordered" evidence="1">
    <location>
        <begin position="179"/>
        <end position="198"/>
    </location>
</feature>
<accession>A0AAN6GKX5</accession>
<sequence length="198" mass="21214">MAPPANALDLVTARVSPANALDVGAFTIKVAGTKKYIGRADADLNFDKPQPIVVLNKPYTWLVSPLGVTSKPPFHYNLIAGTSNAGRWTAKGKKVYSFVTPVKGEDAATDLQILPIGGSQKTGYKYYIKQSNLSVAGQPKSGAWYVHKPDKFVPVFAGTKGKATAFQFEIEDVSRIKGSAGSARSEDEHLGPVHVDIL</sequence>
<protein>
    <submittedName>
        <fullName evidence="2">Uncharacterized protein</fullName>
    </submittedName>
</protein>
<dbReference type="EMBL" id="JAPDMQ010000030">
    <property type="protein sequence ID" value="KAK0539527.1"/>
    <property type="molecule type" value="Genomic_DNA"/>
</dbReference>
<evidence type="ECO:0000256" key="1">
    <source>
        <dbReference type="SAM" id="MobiDB-lite"/>
    </source>
</evidence>
<organism evidence="2 3">
    <name type="scientific">Tilletia horrida</name>
    <dbReference type="NCBI Taxonomy" id="155126"/>
    <lineage>
        <taxon>Eukaryota</taxon>
        <taxon>Fungi</taxon>
        <taxon>Dikarya</taxon>
        <taxon>Basidiomycota</taxon>
        <taxon>Ustilaginomycotina</taxon>
        <taxon>Exobasidiomycetes</taxon>
        <taxon>Tilletiales</taxon>
        <taxon>Tilletiaceae</taxon>
        <taxon>Tilletia</taxon>
    </lineage>
</organism>
<evidence type="ECO:0000313" key="3">
    <source>
        <dbReference type="Proteomes" id="UP001176521"/>
    </source>
</evidence>
<comment type="caution">
    <text evidence="2">The sequence shown here is derived from an EMBL/GenBank/DDBJ whole genome shotgun (WGS) entry which is preliminary data.</text>
</comment>
<feature type="compositionally biased region" description="Basic and acidic residues" evidence="1">
    <location>
        <begin position="184"/>
        <end position="198"/>
    </location>
</feature>
<dbReference type="AlphaFoldDB" id="A0AAN6GKX5"/>
<evidence type="ECO:0000313" key="2">
    <source>
        <dbReference type="EMBL" id="KAK0539527.1"/>
    </source>
</evidence>